<dbReference type="GO" id="GO:0061504">
    <property type="term" value="P:cyclic threonylcarbamoyladenosine biosynthetic process"/>
    <property type="evidence" value="ECO:0007669"/>
    <property type="project" value="TreeGrafter"/>
</dbReference>
<dbReference type="PANTHER" id="PTHR43267:SF1">
    <property type="entry name" value="TRNA THREONYLCARBAMOYLADENOSINE DEHYDRATASE"/>
    <property type="match status" value="1"/>
</dbReference>
<dbReference type="EMBL" id="JJMM01000013">
    <property type="protein sequence ID" value="KDR94910.1"/>
    <property type="molecule type" value="Genomic_DNA"/>
</dbReference>
<dbReference type="SUPFAM" id="SSF69572">
    <property type="entry name" value="Activating enzymes of the ubiquitin-like proteins"/>
    <property type="match status" value="1"/>
</dbReference>
<evidence type="ECO:0000313" key="3">
    <source>
        <dbReference type="EMBL" id="KDR94910.1"/>
    </source>
</evidence>
<dbReference type="Pfam" id="PF00899">
    <property type="entry name" value="ThiF"/>
    <property type="match status" value="1"/>
</dbReference>
<dbReference type="GO" id="GO:0061503">
    <property type="term" value="F:tRNA threonylcarbamoyladenosine dehydratase"/>
    <property type="evidence" value="ECO:0007669"/>
    <property type="project" value="TreeGrafter"/>
</dbReference>
<dbReference type="InterPro" id="IPR035985">
    <property type="entry name" value="Ubiquitin-activating_enz"/>
</dbReference>
<sequence>MRYQKNIGAISRQEQEIIRRKKIMVVGCGSIGGFVIEGFARMGIGRMMVVDNEIFEQTNLNRQPFSTEKNIGKEKVYVARERVKDINSNVLFSGINDDIRNVKIEGVDIIIDCSNSIDTKSFLKKLSDDTDTMLISGAIGGWKGAVCISRPSGEIFEKTYIHEVEKLQSEGSLTYFSAGFIGSAIISQGVRMLLEREGSKEERLYKFDFENLNG</sequence>
<dbReference type="AlphaFoldDB" id="A0A069RFD3"/>
<name>A0A069RFD3_PEPLI</name>
<organism evidence="3 4">
    <name type="scientific">Peptoclostridium litorale DSM 5388</name>
    <dbReference type="NCBI Taxonomy" id="1121324"/>
    <lineage>
        <taxon>Bacteria</taxon>
        <taxon>Bacillati</taxon>
        <taxon>Bacillota</taxon>
        <taxon>Clostridia</taxon>
        <taxon>Peptostreptococcales</taxon>
        <taxon>Peptoclostridiaceae</taxon>
        <taxon>Peptoclostridium</taxon>
    </lineage>
</organism>
<dbReference type="InterPro" id="IPR045886">
    <property type="entry name" value="ThiF/MoeB/HesA"/>
</dbReference>
<keyword evidence="1" id="KW-1133">Transmembrane helix</keyword>
<proteinExistence type="predicted"/>
<gene>
    <name evidence="3" type="ORF">CLIT_13c02320</name>
</gene>
<dbReference type="RefSeq" id="WP_038266211.1">
    <property type="nucleotide sequence ID" value="NZ_FSRH01000005.1"/>
</dbReference>
<accession>A0A069RFD3</accession>
<dbReference type="STRING" id="1121324.CLIT_13c02320"/>
<dbReference type="InterPro" id="IPR000594">
    <property type="entry name" value="ThiF_NAD_FAD-bd"/>
</dbReference>
<keyword evidence="4" id="KW-1185">Reference proteome</keyword>
<feature type="transmembrane region" description="Helical" evidence="1">
    <location>
        <begin position="21"/>
        <end position="40"/>
    </location>
</feature>
<dbReference type="PANTHER" id="PTHR43267">
    <property type="entry name" value="TRNA THREONYLCARBAMOYLADENOSINE DEHYDRATASE"/>
    <property type="match status" value="1"/>
</dbReference>
<dbReference type="Proteomes" id="UP000027946">
    <property type="component" value="Unassembled WGS sequence"/>
</dbReference>
<evidence type="ECO:0000313" key="4">
    <source>
        <dbReference type="Proteomes" id="UP000027946"/>
    </source>
</evidence>
<comment type="caution">
    <text evidence="3">The sequence shown here is derived from an EMBL/GenBank/DDBJ whole genome shotgun (WGS) entry which is preliminary data.</text>
</comment>
<evidence type="ECO:0000259" key="2">
    <source>
        <dbReference type="Pfam" id="PF00899"/>
    </source>
</evidence>
<keyword evidence="1" id="KW-0472">Membrane</keyword>
<dbReference type="GO" id="GO:0008641">
    <property type="term" value="F:ubiquitin-like modifier activating enzyme activity"/>
    <property type="evidence" value="ECO:0007669"/>
    <property type="project" value="InterPro"/>
</dbReference>
<dbReference type="eggNOG" id="COG0476">
    <property type="taxonomic scope" value="Bacteria"/>
</dbReference>
<feature type="domain" description="THIF-type NAD/FAD binding fold" evidence="2">
    <location>
        <begin position="3"/>
        <end position="210"/>
    </location>
</feature>
<protein>
    <submittedName>
        <fullName evidence="3">UBA/THIF-type NAD/FAD binding fold</fullName>
    </submittedName>
</protein>
<keyword evidence="1" id="KW-0812">Transmembrane</keyword>
<evidence type="ECO:0000256" key="1">
    <source>
        <dbReference type="SAM" id="Phobius"/>
    </source>
</evidence>
<reference evidence="3 4" key="1">
    <citation type="submission" date="2014-03" db="EMBL/GenBank/DDBJ databases">
        <title>Genome sequence of Clostridium litorale W6, DSM 5388.</title>
        <authorList>
            <person name="Poehlein A."/>
            <person name="Jagirdar A."/>
            <person name="Khonsari B."/>
            <person name="Chibani C.M."/>
            <person name="Gutierrez Gutierrez D.A."/>
            <person name="Davydova E."/>
            <person name="Alghaithi H.S."/>
            <person name="Nair K.P."/>
            <person name="Dhamotharan K."/>
            <person name="Chandran L."/>
            <person name="G W."/>
            <person name="Daniel R."/>
        </authorList>
    </citation>
    <scope>NUCLEOTIDE SEQUENCE [LARGE SCALE GENOMIC DNA]</scope>
    <source>
        <strain evidence="3 4">W6</strain>
    </source>
</reference>
<dbReference type="Gene3D" id="3.40.50.720">
    <property type="entry name" value="NAD(P)-binding Rossmann-like Domain"/>
    <property type="match status" value="1"/>
</dbReference>
<dbReference type="OrthoDB" id="9804286at2"/>